<dbReference type="STRING" id="4155.A0A022R3V8"/>
<dbReference type="NCBIfam" id="TIGR01484">
    <property type="entry name" value="HAD-SF-IIB"/>
    <property type="match status" value="1"/>
</dbReference>
<keyword evidence="5" id="KW-1185">Reference proteome</keyword>
<dbReference type="FunFam" id="3.30.70.1020:FF:000002">
    <property type="entry name" value="Trehalose-6-phosphate synthase 2"/>
    <property type="match status" value="1"/>
</dbReference>
<dbReference type="Gene3D" id="3.30.70.1020">
    <property type="entry name" value="Trehalose-6-phosphate phosphatase related protein, domain 2"/>
    <property type="match status" value="1"/>
</dbReference>
<dbReference type="Pfam" id="PF02358">
    <property type="entry name" value="Trehalose_PPase"/>
    <property type="match status" value="1"/>
</dbReference>
<comment type="pathway">
    <text evidence="3">Glycan biosynthesis; trehalose biosynthesis.</text>
</comment>
<reference evidence="4 5" key="1">
    <citation type="journal article" date="2013" name="Proc. Natl. Acad. Sci. U.S.A.">
        <title>Fine-scale variation in meiotic recombination in Mimulus inferred from population shotgun sequencing.</title>
        <authorList>
            <person name="Hellsten U."/>
            <person name="Wright K.M."/>
            <person name="Jenkins J."/>
            <person name="Shu S."/>
            <person name="Yuan Y."/>
            <person name="Wessler S.R."/>
            <person name="Schmutz J."/>
            <person name="Willis J.H."/>
            <person name="Rokhsar D.S."/>
        </authorList>
    </citation>
    <scope>NUCLEOTIDE SEQUENCE [LARGE SCALE GENOMIC DNA]</scope>
    <source>
        <strain evidence="5">cv. DUN x IM62</strain>
    </source>
</reference>
<dbReference type="NCBIfam" id="TIGR00685">
    <property type="entry name" value="T6PP"/>
    <property type="match status" value="1"/>
</dbReference>
<dbReference type="CDD" id="cd01627">
    <property type="entry name" value="HAD_TPP"/>
    <property type="match status" value="1"/>
</dbReference>
<dbReference type="EC" id="3.1.3.12" evidence="3"/>
<comment type="similarity">
    <text evidence="3">Belongs to the trehalose phosphatase family.</text>
</comment>
<accession>A0A022R3V8</accession>
<evidence type="ECO:0000313" key="5">
    <source>
        <dbReference type="Proteomes" id="UP000030748"/>
    </source>
</evidence>
<dbReference type="InterPro" id="IPR006379">
    <property type="entry name" value="HAD-SF_hydro_IIB"/>
</dbReference>
<protein>
    <recommendedName>
        <fullName evidence="3">Trehalose 6-phosphate phosphatase</fullName>
        <ecNumber evidence="3">3.1.3.12</ecNumber>
    </recommendedName>
</protein>
<dbReference type="FunFam" id="3.40.50.1000:FF:000052">
    <property type="entry name" value="Alpha,alpha-trehalose-phosphate synthase [UDP-forming] 6"/>
    <property type="match status" value="1"/>
</dbReference>
<dbReference type="InterPro" id="IPR003337">
    <property type="entry name" value="Trehalose_PPase"/>
</dbReference>
<dbReference type="UniPathway" id="UPA00299"/>
<dbReference type="AlphaFoldDB" id="A0A022R3V8"/>
<evidence type="ECO:0000256" key="2">
    <source>
        <dbReference type="ARBA" id="ARBA00006330"/>
    </source>
</evidence>
<dbReference type="Gene3D" id="3.40.50.1000">
    <property type="entry name" value="HAD superfamily/HAD-like"/>
    <property type="match status" value="1"/>
</dbReference>
<comment type="catalytic activity">
    <reaction evidence="3">
        <text>alpha,alpha-trehalose 6-phosphate + H2O = alpha,alpha-trehalose + phosphate</text>
        <dbReference type="Rhea" id="RHEA:23420"/>
        <dbReference type="ChEBI" id="CHEBI:15377"/>
        <dbReference type="ChEBI" id="CHEBI:16551"/>
        <dbReference type="ChEBI" id="CHEBI:43474"/>
        <dbReference type="ChEBI" id="CHEBI:58429"/>
        <dbReference type="EC" id="3.1.3.12"/>
    </reaction>
</comment>
<comment type="function">
    <text evidence="3">Removes the phosphate from trehalose 6-phosphate to produce free trehalose.</text>
</comment>
<proteinExistence type="inferred from homology"/>
<comment type="similarity">
    <text evidence="1">In the N-terminal section; belongs to the glycosyltransferase 20 family.</text>
</comment>
<name>A0A022R3V8_ERYGU</name>
<evidence type="ECO:0000256" key="1">
    <source>
        <dbReference type="ARBA" id="ARBA00005409"/>
    </source>
</evidence>
<dbReference type="GO" id="GO:0005992">
    <property type="term" value="P:trehalose biosynthetic process"/>
    <property type="evidence" value="ECO:0007669"/>
    <property type="project" value="UniProtKB-UniPathway"/>
</dbReference>
<comment type="similarity">
    <text evidence="2">In the C-terminal section; belongs to the trehalose phosphatase family.</text>
</comment>
<dbReference type="Proteomes" id="UP000030748">
    <property type="component" value="Unassembled WGS sequence"/>
</dbReference>
<dbReference type="SUPFAM" id="SSF56784">
    <property type="entry name" value="HAD-like"/>
    <property type="match status" value="1"/>
</dbReference>
<sequence>DPKNIVFIVTGRGKVSLSKWFSQCEKLGLSAEHGYFTRWSEDSEWESCDLAVDLGWKKIAIPVMEHYTEATDGSCIEEKESAVVWHHQEADPDFGLWQAKELLDHLESVLANDPVLVKSGQQIVEVKPQGVSKGVVVKNLMEKMKNKGKPADFVLCIGDDRSDEDMFEAIASSVSNKWLPENAEVFACTVGQKPSMAKYYVDDTSQVIKLLQVLSKSVAV</sequence>
<organism evidence="4 5">
    <name type="scientific">Erythranthe guttata</name>
    <name type="common">Yellow monkey flower</name>
    <name type="synonym">Mimulus guttatus</name>
    <dbReference type="NCBI Taxonomy" id="4155"/>
    <lineage>
        <taxon>Eukaryota</taxon>
        <taxon>Viridiplantae</taxon>
        <taxon>Streptophyta</taxon>
        <taxon>Embryophyta</taxon>
        <taxon>Tracheophyta</taxon>
        <taxon>Spermatophyta</taxon>
        <taxon>Magnoliopsida</taxon>
        <taxon>eudicotyledons</taxon>
        <taxon>Gunneridae</taxon>
        <taxon>Pentapetalae</taxon>
        <taxon>asterids</taxon>
        <taxon>lamiids</taxon>
        <taxon>Lamiales</taxon>
        <taxon>Phrymaceae</taxon>
        <taxon>Erythranthe</taxon>
    </lineage>
</organism>
<dbReference type="FunFam" id="3.40.50.1000:FF:000054">
    <property type="entry name" value="alpha,alpha-trehalose-phosphate synthase [UDP-forming] 6"/>
    <property type="match status" value="1"/>
</dbReference>
<dbReference type="PANTHER" id="PTHR10788:SF46">
    <property type="entry name" value="ALPHA,ALPHA-TREHALOSE-PHOSPHATE SYNTHASE [UDP-FORMING] 11-RELATED"/>
    <property type="match status" value="1"/>
</dbReference>
<evidence type="ECO:0000313" key="4">
    <source>
        <dbReference type="EMBL" id="EYU34288.1"/>
    </source>
</evidence>
<feature type="non-terminal residue" evidence="4">
    <location>
        <position position="1"/>
    </location>
</feature>
<gene>
    <name evidence="4" type="ORF">MIMGU_mgv1a0016702mg</name>
</gene>
<dbReference type="InterPro" id="IPR036412">
    <property type="entry name" value="HAD-like_sf"/>
</dbReference>
<dbReference type="EMBL" id="KI630707">
    <property type="protein sequence ID" value="EYU34288.1"/>
    <property type="molecule type" value="Genomic_DNA"/>
</dbReference>
<dbReference type="InterPro" id="IPR001830">
    <property type="entry name" value="Glyco_trans_20"/>
</dbReference>
<keyword evidence="3" id="KW-0378">Hydrolase</keyword>
<dbReference type="PANTHER" id="PTHR10788">
    <property type="entry name" value="TREHALOSE-6-PHOSPHATE SYNTHASE"/>
    <property type="match status" value="1"/>
</dbReference>
<dbReference type="InterPro" id="IPR023214">
    <property type="entry name" value="HAD_sf"/>
</dbReference>
<comment type="cofactor">
    <cofactor evidence="3">
        <name>a divalent metal cation</name>
        <dbReference type="ChEBI" id="CHEBI:60240"/>
    </cofactor>
</comment>
<evidence type="ECO:0000256" key="3">
    <source>
        <dbReference type="RuleBase" id="RU361117"/>
    </source>
</evidence>
<dbReference type="GO" id="GO:0004805">
    <property type="term" value="F:trehalose-phosphatase activity"/>
    <property type="evidence" value="ECO:0007669"/>
    <property type="project" value="UniProtKB-EC"/>
</dbReference>